<evidence type="ECO:0000313" key="4">
    <source>
        <dbReference type="Proteomes" id="UP000262056"/>
    </source>
</evidence>
<proteinExistence type="predicted"/>
<sequence>MPKKYCSLAKAFYKIRHCFRCCVAVTLGLLIPLSIPNLIRETVYADEIDVTQSWTFNNPSDYTLSDDDLVEVSANSARLKVRNYKSDANTAGLFHFDESSGATAEDSSSNNKDGVVENGTFDPTGGLFNGELELNGSSTQVVVSSSEPSSPLHFSSQHSIEAWVDFTDDYDPAVDDTSNGKKMGIVDKGSYKLYFDDQTGKLNYELSSSDAESWTQIAGGDSNQDSKNSSWDQNGQSAVTSVEYYQNLVYVGLGSGQTDAEVWRWDGSAWSKIGGDAMGWGSTTYYEEVTALEVDSSGNLYAALGINNNDAEVYKWNGGNWTKIGGDGTGASPSEYGWASGTPGPYEAVNALYYAGTYLYAGLGNSSGDAEVWRWDGDVWEKVGGDNYFGGWNAGYDAVYSFAYDGTYLYAGLGVTAGEAEVWRWNGSNDWDKVGGDTLGWDGTSFEAVNALYATSTYLYAGLGNGTSDSDVYRCAVSSCTTTWEVIGGNGLGWADAVYDRISSITGDGTDIYVGTGINAQDADVWKYSAATWEKIGGDGVGWANNASYRTVRGMVYSTYDSTLYTGLYQAAGAGELYSYNSGTWNKLGGNYKNESWGYYGLNSVESLVQVGDYLYAGTGRTVTPATHVAGALVWQYDGISWGGVPVGGLGINGSWSSGTEEHEYVHSMEGYNGKLYAGLGATAGDAEVWRYNGTDDWDIIAGDAAGGWASGFEQVNVLMSYEDYLYAGLGTGAGDGEVWRYNETSGWSSIANGNAAAEGALGWTSGQNSVTAMTIYNGQLTVGLGSGADDADIWVYNGSVWSKLRDSTAWGAGYNTVESLAVYKGDLYAGLGLGTGMAEVWKYDGSAWSQVGGDGAGESPSILGWDSAYEKVRSMTVYNGELYASLGDTAGDGEVWKYNGSRWLRAGGDGTNFGWTAAIEFVNAMQVYKGKLVAATGLTANTDAMVWSYGNNKIVSSTRSSWDSSDKYHISATYNGSQMSLKIRDLSTGTTTTNTLSTSLTLPDNQLDLLLGSNYGSTNKSSGQGYFEGSLDEVRLSTVSRNSFVEAPYSTDSQTVSNSTAVFTEDIAWYTGFTPSETPNGGTLTYRLSGDGGISWQYWNGVSWVSSSALNQANTSTDVNDHIIDFPITSAGLKWQAIFTGDGTEQVTLSGVTLSAEPDTSNPNPPTSYTVLDSESGSDLLTSDTWYSHDAPYFSWSGATDVGDAGIDGYCVYFGDDIDAVPCDPGVGTFQEESYFIPQNMVSGTSYYFRIQTKDKAQNVSAVYPDSSPFIYKYDGEGPTLPATVSVSPPGYTAVNEYTFLWPGAGVSMAKDCSSPDVCSGLAGYQYKLGEDGEWSDTTTLTEVVIPDAAYQDGVNYFYLRTIDNALNVSSNSEGVPVVYNVPFYYAGTAPTAPLGLESLPETTALSPSSANLFTFIWDSPEPGGYSGAESDLTYCYTVNVEPSIVDGVDNCTFTAPGITGVGPQAFANLPGRNVFYVSARDGVGNINYGAFITKEFFVSTAAPGIPLNVEIADVSVKSTSSWKLATSWEAPAVGTVAKYEVHRSTDNVTFTRISTIEGGIAHVDTGLEQQNYYYKIRACDNTNNCGAFSSVVSMMPTGRFTEPAALSAEPVVTNITTKKATISWSTNRTSDTKIQYGEGSGDYIDEEPSNSEQVTDHEINLSNLSPGTTYYFVAKWTDEDGNTGISEEYEFKTEPAPTVTDPKASNVSIDTAEIVFTAEGATKVAIYYGETTALGGILELSTSTSKTTYSMLLEGLKDETKYFYKINTFDTEGDEYEGNLLSFQTLPRPRIENVNIVQIKGAAKTSVLVSWTSNTPISSVVTYYPKNSPAAVKDNANVALTSGKHRIVLENLQPQTPYSIIVSGKDRVGNEVSSSVLDFTTATDTRAPYIENLKVESSMSPGDSGTGEKVAQLVISWDTDEPSTAQVEFGDGTGTTYSQKTKEDSSMTYNHVVILSNLVPSRVYHFRAMSTDSAGNEGYSVDTVTITPKATDDALNLVISSLQQVFGFLGDIK</sequence>
<dbReference type="InterPro" id="IPR015914">
    <property type="entry name" value="PAPs_N"/>
</dbReference>
<evidence type="ECO:0000259" key="2">
    <source>
        <dbReference type="PROSITE" id="PS50853"/>
    </source>
</evidence>
<feature type="domain" description="Fibronectin type-III" evidence="2">
    <location>
        <begin position="1792"/>
        <end position="1886"/>
    </location>
</feature>
<comment type="caution">
    <text evidence="3">The sequence shown here is derived from an EMBL/GenBank/DDBJ whole genome shotgun (WGS) entry which is preliminary data.</text>
</comment>
<dbReference type="SUPFAM" id="SSF49899">
    <property type="entry name" value="Concanavalin A-like lectins/glucanases"/>
    <property type="match status" value="1"/>
</dbReference>
<dbReference type="SUPFAM" id="SSF49265">
    <property type="entry name" value="Fibronectin type III"/>
    <property type="match status" value="2"/>
</dbReference>
<feature type="region of interest" description="Disordered" evidence="1">
    <location>
        <begin position="1156"/>
        <end position="1175"/>
    </location>
</feature>
<dbReference type="GO" id="GO:0046872">
    <property type="term" value="F:metal ion binding"/>
    <property type="evidence" value="ECO:0007669"/>
    <property type="project" value="InterPro"/>
</dbReference>
<dbReference type="InterPro" id="IPR036116">
    <property type="entry name" value="FN3_sf"/>
</dbReference>
<dbReference type="Proteomes" id="UP000262056">
    <property type="component" value="Unassembled WGS sequence"/>
</dbReference>
<gene>
    <name evidence="3" type="ORF">DIU24_02450</name>
</gene>
<reference evidence="3 4" key="1">
    <citation type="journal article" date="2018" name="Nat. Biotechnol.">
        <title>A standardized bacterial taxonomy based on genome phylogeny substantially revises the tree of life.</title>
        <authorList>
            <person name="Parks D.H."/>
            <person name="Chuvochina M."/>
            <person name="Waite D.W."/>
            <person name="Rinke C."/>
            <person name="Skarshewski A."/>
            <person name="Chaumeil P.A."/>
            <person name="Hugenholtz P."/>
        </authorList>
    </citation>
    <scope>NUCLEOTIDE SEQUENCE [LARGE SCALE GENOMIC DNA]</scope>
    <source>
        <strain evidence="3">UBA12021</strain>
    </source>
</reference>
<dbReference type="SMART" id="SM00060">
    <property type="entry name" value="FN3"/>
    <property type="match status" value="5"/>
</dbReference>
<accession>A0A656PQH6</accession>
<dbReference type="InterPro" id="IPR013783">
    <property type="entry name" value="Ig-like_fold"/>
</dbReference>
<dbReference type="CDD" id="cd00063">
    <property type="entry name" value="FN3"/>
    <property type="match status" value="2"/>
</dbReference>
<dbReference type="InterPro" id="IPR013320">
    <property type="entry name" value="ConA-like_dom_sf"/>
</dbReference>
<dbReference type="PROSITE" id="PS50853">
    <property type="entry name" value="FN3"/>
    <property type="match status" value="2"/>
</dbReference>
<dbReference type="InterPro" id="IPR003961">
    <property type="entry name" value="FN3_dom"/>
</dbReference>
<dbReference type="Gene3D" id="2.60.40.380">
    <property type="entry name" value="Purple acid phosphatase-like, N-terminal"/>
    <property type="match status" value="1"/>
</dbReference>
<evidence type="ECO:0000256" key="1">
    <source>
        <dbReference type="SAM" id="MobiDB-lite"/>
    </source>
</evidence>
<feature type="domain" description="Fibronectin type-III" evidence="2">
    <location>
        <begin position="1604"/>
        <end position="1698"/>
    </location>
</feature>
<dbReference type="Pfam" id="PF16656">
    <property type="entry name" value="Pur_ac_phosph_N"/>
    <property type="match status" value="1"/>
</dbReference>
<dbReference type="SUPFAM" id="SSF49363">
    <property type="entry name" value="Purple acid phosphatase, N-terminal domain"/>
    <property type="match status" value="1"/>
</dbReference>
<dbReference type="Gene3D" id="2.60.40.10">
    <property type="entry name" value="Immunoglobulins"/>
    <property type="match status" value="3"/>
</dbReference>
<dbReference type="EMBL" id="DQFB01000004">
    <property type="protein sequence ID" value="HCQ40547.1"/>
    <property type="molecule type" value="Genomic_DNA"/>
</dbReference>
<dbReference type="GO" id="GO:0003993">
    <property type="term" value="F:acid phosphatase activity"/>
    <property type="evidence" value="ECO:0007669"/>
    <property type="project" value="InterPro"/>
</dbReference>
<dbReference type="InterPro" id="IPR008963">
    <property type="entry name" value="Purple_acid_Pase-like_N"/>
</dbReference>
<organism evidence="3 4">
    <name type="scientific">candidate division WWE3 bacterium</name>
    <dbReference type="NCBI Taxonomy" id="2053526"/>
    <lineage>
        <taxon>Bacteria</taxon>
        <taxon>Katanobacteria</taxon>
    </lineage>
</organism>
<protein>
    <recommendedName>
        <fullName evidence="2">Fibronectin type-III domain-containing protein</fullName>
    </recommendedName>
</protein>
<name>A0A656PQH6_UNCKA</name>
<evidence type="ECO:0000313" key="3">
    <source>
        <dbReference type="EMBL" id="HCQ40547.1"/>
    </source>
</evidence>